<evidence type="ECO:0000259" key="3">
    <source>
        <dbReference type="Pfam" id="PF19278"/>
    </source>
</evidence>
<dbReference type="InterPro" id="IPR049517">
    <property type="entry name" value="ACX-like_C"/>
</dbReference>
<dbReference type="GO" id="GO:0017168">
    <property type="term" value="F:5-oxoprolinase (ATP-hydrolyzing) activity"/>
    <property type="evidence" value="ECO:0007669"/>
    <property type="project" value="TreeGrafter"/>
</dbReference>
<evidence type="ECO:0000313" key="4">
    <source>
        <dbReference type="EMBL" id="QXT39860.1"/>
    </source>
</evidence>
<dbReference type="RefSeq" id="WP_219002813.1">
    <property type="nucleotide sequence ID" value="NZ_CP079194.1"/>
</dbReference>
<dbReference type="InterPro" id="IPR045079">
    <property type="entry name" value="Oxoprolinase-like"/>
</dbReference>
<feature type="domain" description="Acetophenone carboxylase-like C-terminal" evidence="3">
    <location>
        <begin position="503"/>
        <end position="662"/>
    </location>
</feature>
<gene>
    <name evidence="4" type="ORF">KYE46_00950</name>
</gene>
<dbReference type="PANTHER" id="PTHR11365:SF23">
    <property type="entry name" value="HYPOTHETICAL 5-OXOPROLINASE (EUROFUNG)-RELATED"/>
    <property type="match status" value="1"/>
</dbReference>
<proteinExistence type="predicted"/>
<keyword evidence="5" id="KW-1185">Reference proteome</keyword>
<reference evidence="4 5" key="1">
    <citation type="submission" date="2021-07" db="EMBL/GenBank/DDBJ databases">
        <title>A novel Jannaschia species isolated from marine dinoflagellate Ceratoperidinium margalefii.</title>
        <authorList>
            <person name="Jiang Y."/>
            <person name="Li Z."/>
        </authorList>
    </citation>
    <scope>NUCLEOTIDE SEQUENCE [LARGE SCALE GENOMIC DNA]</scope>
    <source>
        <strain evidence="4 5">J12C1-MA-4</strain>
    </source>
</reference>
<accession>A0A8F6TWC4</accession>
<dbReference type="GO" id="GO:0006749">
    <property type="term" value="P:glutathione metabolic process"/>
    <property type="evidence" value="ECO:0007669"/>
    <property type="project" value="TreeGrafter"/>
</dbReference>
<dbReference type="EMBL" id="CP079194">
    <property type="protein sequence ID" value="QXT39860.1"/>
    <property type="molecule type" value="Genomic_DNA"/>
</dbReference>
<dbReference type="InterPro" id="IPR008040">
    <property type="entry name" value="Hydant_A_N"/>
</dbReference>
<dbReference type="Pfam" id="PF05378">
    <property type="entry name" value="Hydant_A_N"/>
    <property type="match status" value="1"/>
</dbReference>
<dbReference type="KEGG" id="gce:KYE46_00950"/>
<sequence length="679" mass="71882">MRLRLGLDVGGTFTDIVATDLDTGTAWARKIASTPDDPSRAILDGAAELLVEAGATGSDVVFFGHGTTVVTNMIVERKGDRLALVTTKGFRDVLELGRQSRPHVYDYRITRPAPLALRRDRFEVSERISAASEVLTPLDTKELEEIAATIRSRNIEAVAICFLHAYADPRHEKAALEHLQDLLPDVFLTTSHAVAPEYREFERASTTAMNGYVGPRAKRYFGRLADGLVAMGLDSPLYTVTSNAGLIDLPAVQALPVRTALSGPAAGVAGIGRMLSGLDLGDLVTFDVGGTSTDVAVISGDKPRLARVRSVAGHPVLAPMVDIEVIGAGGGSLARLDDAGALVVGPESAGADPGPVAYQRGGTCPTVTDAALSMGWLDPDVRLGGKLAVDTAAATAAINEQIAKPLALSTGEAAEGVVAIATANMARVIRSVALARGFEPSDMTLVAFGGAGPLMGARVAEGLGMSRVVVPLQPGTLCARGLLVSDVARDFSLTRIMPLSADTAPEIESAFVSMESEGAQWLNSLGTSPQDHRFERQIEVRYRGQSFEITVPADATDTPETLRDRFETAHRLEQGYDLPDRDVDVVTLRLKASTTPAREHKVAQNASSTAAKARSRLIHIDGTLQTAAISQRDALVPGSRIEGPAILEEMTATTLIPPGWTAEVMPDGTLIMTWRPKND</sequence>
<feature type="domain" description="Hydantoinase/oxoprolinase N-terminal" evidence="2">
    <location>
        <begin position="4"/>
        <end position="181"/>
    </location>
</feature>
<organism evidence="4 5">
    <name type="scientific">Gymnodinialimonas ceratoperidinii</name>
    <dbReference type="NCBI Taxonomy" id="2856823"/>
    <lineage>
        <taxon>Bacteria</taxon>
        <taxon>Pseudomonadati</taxon>
        <taxon>Pseudomonadota</taxon>
        <taxon>Alphaproteobacteria</taxon>
        <taxon>Rhodobacterales</taxon>
        <taxon>Paracoccaceae</taxon>
        <taxon>Gymnodinialimonas</taxon>
    </lineage>
</organism>
<dbReference type="Pfam" id="PF19278">
    <property type="entry name" value="Hydant_A_C"/>
    <property type="match status" value="1"/>
</dbReference>
<name>A0A8F6TWC4_9RHOB</name>
<dbReference type="GO" id="GO:0005829">
    <property type="term" value="C:cytosol"/>
    <property type="evidence" value="ECO:0007669"/>
    <property type="project" value="TreeGrafter"/>
</dbReference>
<evidence type="ECO:0000259" key="1">
    <source>
        <dbReference type="Pfam" id="PF01968"/>
    </source>
</evidence>
<evidence type="ECO:0000313" key="5">
    <source>
        <dbReference type="Proteomes" id="UP000825009"/>
    </source>
</evidence>
<dbReference type="PANTHER" id="PTHR11365">
    <property type="entry name" value="5-OXOPROLINASE RELATED"/>
    <property type="match status" value="1"/>
</dbReference>
<dbReference type="AlphaFoldDB" id="A0A8F6TWC4"/>
<dbReference type="InterPro" id="IPR002821">
    <property type="entry name" value="Hydantoinase_A"/>
</dbReference>
<protein>
    <submittedName>
        <fullName evidence="4">Hydantoinase/oxoprolinase family protein</fullName>
    </submittedName>
</protein>
<dbReference type="Pfam" id="PF01968">
    <property type="entry name" value="Hydantoinase_A"/>
    <property type="match status" value="1"/>
</dbReference>
<evidence type="ECO:0000259" key="2">
    <source>
        <dbReference type="Pfam" id="PF05378"/>
    </source>
</evidence>
<feature type="domain" description="Hydantoinase A/oxoprolinase" evidence="1">
    <location>
        <begin position="203"/>
        <end position="489"/>
    </location>
</feature>
<dbReference type="Proteomes" id="UP000825009">
    <property type="component" value="Chromosome"/>
</dbReference>